<dbReference type="SUPFAM" id="SSF102114">
    <property type="entry name" value="Radical SAM enzymes"/>
    <property type="match status" value="1"/>
</dbReference>
<dbReference type="NCBIfam" id="TIGR02666">
    <property type="entry name" value="moaA"/>
    <property type="match status" value="1"/>
</dbReference>
<dbReference type="SFLD" id="SFLDG01386">
    <property type="entry name" value="main_SPASM_domain-containing"/>
    <property type="match status" value="1"/>
</dbReference>
<feature type="binding site" evidence="12">
    <location>
        <position position="29"/>
    </location>
    <ligand>
        <name>S-adenosyl-L-methionine</name>
        <dbReference type="ChEBI" id="CHEBI:59789"/>
    </ligand>
</feature>
<evidence type="ECO:0000256" key="8">
    <source>
        <dbReference type="ARBA" id="ARBA00023134"/>
    </source>
</evidence>
<keyword evidence="10 12" id="KW-0456">Lyase</keyword>
<keyword evidence="2 12" id="KW-0004">4Fe-4S</keyword>
<evidence type="ECO:0000259" key="13">
    <source>
        <dbReference type="PROSITE" id="PS51918"/>
    </source>
</evidence>
<dbReference type="SMART" id="SM00729">
    <property type="entry name" value="Elp3"/>
    <property type="match status" value="1"/>
</dbReference>
<dbReference type="PANTHER" id="PTHR22960">
    <property type="entry name" value="MOLYBDOPTERIN COFACTOR SYNTHESIS PROTEIN A"/>
    <property type="match status" value="1"/>
</dbReference>
<dbReference type="InterPro" id="IPR058240">
    <property type="entry name" value="rSAM_sf"/>
</dbReference>
<feature type="binding site" evidence="12">
    <location>
        <position position="96"/>
    </location>
    <ligand>
        <name>GTP</name>
        <dbReference type="ChEBI" id="CHEBI:37565"/>
    </ligand>
</feature>
<dbReference type="GO" id="GO:0006777">
    <property type="term" value="P:Mo-molybdopterin cofactor biosynthetic process"/>
    <property type="evidence" value="ECO:0007669"/>
    <property type="project" value="UniProtKB-UniRule"/>
</dbReference>
<dbReference type="GO" id="GO:0061799">
    <property type="term" value="F:cyclic pyranopterin monophosphate synthase activity"/>
    <property type="evidence" value="ECO:0007669"/>
    <property type="project" value="TreeGrafter"/>
</dbReference>
<dbReference type="HAMAP" id="MF_01225_B">
    <property type="entry name" value="MoaA_B"/>
    <property type="match status" value="1"/>
</dbReference>
<feature type="binding site" evidence="12">
    <location>
        <position position="254"/>
    </location>
    <ligand>
        <name>[4Fe-4S] cluster</name>
        <dbReference type="ChEBI" id="CHEBI:49883"/>
        <label>2</label>
        <note>4Fe-4S-substrate</note>
    </ligand>
</feature>
<dbReference type="Pfam" id="PF06463">
    <property type="entry name" value="Mob_synth_C"/>
    <property type="match status" value="1"/>
</dbReference>
<dbReference type="EC" id="4.1.99.22" evidence="1 12"/>
<dbReference type="SFLD" id="SFLDS00029">
    <property type="entry name" value="Radical_SAM"/>
    <property type="match status" value="1"/>
</dbReference>
<comment type="similarity">
    <text evidence="12">Belongs to the radical SAM superfamily. MoaA family.</text>
</comment>
<dbReference type="InterPro" id="IPR007197">
    <property type="entry name" value="rSAM"/>
</dbReference>
<comment type="catalytic activity">
    <reaction evidence="11 12">
        <text>GTP + AH2 + S-adenosyl-L-methionine = (8S)-3',8-cyclo-7,8-dihydroguanosine 5'-triphosphate + 5'-deoxyadenosine + L-methionine + A + H(+)</text>
        <dbReference type="Rhea" id="RHEA:49576"/>
        <dbReference type="ChEBI" id="CHEBI:13193"/>
        <dbReference type="ChEBI" id="CHEBI:15378"/>
        <dbReference type="ChEBI" id="CHEBI:17319"/>
        <dbReference type="ChEBI" id="CHEBI:17499"/>
        <dbReference type="ChEBI" id="CHEBI:37565"/>
        <dbReference type="ChEBI" id="CHEBI:57844"/>
        <dbReference type="ChEBI" id="CHEBI:59789"/>
        <dbReference type="ChEBI" id="CHEBI:131766"/>
        <dbReference type="EC" id="4.1.99.22"/>
    </reaction>
</comment>
<dbReference type="AlphaFoldDB" id="A0A7W3UZ18"/>
<evidence type="ECO:0000256" key="10">
    <source>
        <dbReference type="ARBA" id="ARBA00023239"/>
    </source>
</evidence>
<feature type="binding site" evidence="12">
    <location>
        <position position="16"/>
    </location>
    <ligand>
        <name>GTP</name>
        <dbReference type="ChEBI" id="CHEBI:37565"/>
    </ligand>
</feature>
<dbReference type="SFLD" id="SFLDG01067">
    <property type="entry name" value="SPASM/twitch_domain_containing"/>
    <property type="match status" value="1"/>
</dbReference>
<dbReference type="PROSITE" id="PS51918">
    <property type="entry name" value="RADICAL_SAM"/>
    <property type="match status" value="1"/>
</dbReference>
<evidence type="ECO:0000256" key="2">
    <source>
        <dbReference type="ARBA" id="ARBA00022485"/>
    </source>
</evidence>
<dbReference type="Gene3D" id="3.20.20.70">
    <property type="entry name" value="Aldolase class I"/>
    <property type="match status" value="1"/>
</dbReference>
<evidence type="ECO:0000256" key="3">
    <source>
        <dbReference type="ARBA" id="ARBA00022691"/>
    </source>
</evidence>
<evidence type="ECO:0000256" key="11">
    <source>
        <dbReference type="ARBA" id="ARBA00048697"/>
    </source>
</evidence>
<accession>A0A7W3UZ18</accession>
<protein>
    <recommendedName>
        <fullName evidence="1 12">GTP 3',8-cyclase</fullName>
        <ecNumber evidence="1 12">4.1.99.22</ecNumber>
    </recommendedName>
    <alternativeName>
        <fullName evidence="12">Molybdenum cofactor biosynthesis protein A</fullName>
    </alternativeName>
</protein>
<dbReference type="PROSITE" id="PS01305">
    <property type="entry name" value="MOAA_NIFB_PQQE"/>
    <property type="match status" value="1"/>
</dbReference>
<feature type="binding site" evidence="12">
    <location>
        <position position="120"/>
    </location>
    <ligand>
        <name>S-adenosyl-L-methionine</name>
        <dbReference type="ChEBI" id="CHEBI:59789"/>
    </ligand>
</feature>
<comment type="subunit">
    <text evidence="12">Monomer and homodimer.</text>
</comment>
<dbReference type="CDD" id="cd21117">
    <property type="entry name" value="Twitch_MoaA"/>
    <property type="match status" value="1"/>
</dbReference>
<dbReference type="GO" id="GO:0051539">
    <property type="term" value="F:4 iron, 4 sulfur cluster binding"/>
    <property type="evidence" value="ECO:0007669"/>
    <property type="project" value="UniProtKB-UniRule"/>
</dbReference>
<reference evidence="14 15" key="1">
    <citation type="submission" date="2020-08" db="EMBL/GenBank/DDBJ databases">
        <title>Stenotrophomonas sp. W1S232.</title>
        <authorList>
            <person name="Deng Y."/>
        </authorList>
    </citation>
    <scope>NUCLEOTIDE SEQUENCE [LARGE SCALE GENOMIC DNA]</scope>
    <source>
        <strain evidence="14 15">W1S232</strain>
    </source>
</reference>
<dbReference type="Proteomes" id="UP000550609">
    <property type="component" value="Unassembled WGS sequence"/>
</dbReference>
<dbReference type="InterPro" id="IPR040064">
    <property type="entry name" value="MoaA-like"/>
</dbReference>
<evidence type="ECO:0000313" key="15">
    <source>
        <dbReference type="Proteomes" id="UP000550609"/>
    </source>
</evidence>
<feature type="binding site" evidence="12">
    <location>
        <position position="65"/>
    </location>
    <ligand>
        <name>GTP</name>
        <dbReference type="ChEBI" id="CHEBI:37565"/>
    </ligand>
</feature>
<dbReference type="GO" id="GO:1904047">
    <property type="term" value="F:S-adenosyl-L-methionine binding"/>
    <property type="evidence" value="ECO:0007669"/>
    <property type="project" value="UniProtKB-UniRule"/>
</dbReference>
<feature type="binding site" evidence="12">
    <location>
        <position position="271"/>
    </location>
    <ligand>
        <name>[4Fe-4S] cluster</name>
        <dbReference type="ChEBI" id="CHEBI:49883"/>
        <label>2</label>
        <note>4Fe-4S-substrate</note>
    </ligand>
</feature>
<comment type="caution">
    <text evidence="14">The sequence shown here is derived from an EMBL/GenBank/DDBJ whole genome shotgun (WGS) entry which is preliminary data.</text>
</comment>
<feature type="binding site" evidence="12">
    <location>
        <position position="257"/>
    </location>
    <ligand>
        <name>[4Fe-4S] cluster</name>
        <dbReference type="ChEBI" id="CHEBI:49883"/>
        <label>2</label>
        <note>4Fe-4S-substrate</note>
    </ligand>
</feature>
<feature type="binding site" evidence="12">
    <location>
        <begin position="259"/>
        <end position="261"/>
    </location>
    <ligand>
        <name>GTP</name>
        <dbReference type="ChEBI" id="CHEBI:37565"/>
    </ligand>
</feature>
<feature type="binding site" evidence="12">
    <location>
        <position position="157"/>
    </location>
    <ligand>
        <name>GTP</name>
        <dbReference type="ChEBI" id="CHEBI:37565"/>
    </ligand>
</feature>
<keyword evidence="4 12" id="KW-0479">Metal-binding</keyword>
<feature type="domain" description="Radical SAM core" evidence="13">
    <location>
        <begin position="7"/>
        <end position="231"/>
    </location>
</feature>
<keyword evidence="6 12" id="KW-0408">Iron</keyword>
<dbReference type="InterPro" id="IPR013483">
    <property type="entry name" value="MoaA"/>
</dbReference>
<evidence type="ECO:0000256" key="5">
    <source>
        <dbReference type="ARBA" id="ARBA00022741"/>
    </source>
</evidence>
<evidence type="ECO:0000256" key="12">
    <source>
        <dbReference type="HAMAP-Rule" id="MF_01225"/>
    </source>
</evidence>
<feature type="binding site" evidence="12">
    <location>
        <position position="69"/>
    </location>
    <ligand>
        <name>S-adenosyl-L-methionine</name>
        <dbReference type="ChEBI" id="CHEBI:59789"/>
    </ligand>
</feature>
<dbReference type="GO" id="GO:0046872">
    <property type="term" value="F:metal ion binding"/>
    <property type="evidence" value="ECO:0007669"/>
    <property type="project" value="UniProtKB-KW"/>
</dbReference>
<dbReference type="GO" id="GO:0061798">
    <property type="term" value="F:GTP 3',8'-cyclase activity"/>
    <property type="evidence" value="ECO:0007669"/>
    <property type="project" value="UniProtKB-UniRule"/>
</dbReference>
<dbReference type="SFLD" id="SFLDG01383">
    <property type="entry name" value="cyclic_pyranopterin_phosphate"/>
    <property type="match status" value="1"/>
</dbReference>
<comment type="function">
    <text evidence="12">Catalyzes the cyclization of GTP to (8S)-3',8-cyclo-7,8-dihydroguanosine 5'-triphosphate.</text>
</comment>
<proteinExistence type="inferred from homology"/>
<evidence type="ECO:0000256" key="1">
    <source>
        <dbReference type="ARBA" id="ARBA00012167"/>
    </source>
</evidence>
<dbReference type="PANTHER" id="PTHR22960:SF28">
    <property type="entry name" value="GTP 3',8-CYCLASE"/>
    <property type="match status" value="1"/>
</dbReference>
<evidence type="ECO:0000313" key="14">
    <source>
        <dbReference type="EMBL" id="MBB1116498.1"/>
    </source>
</evidence>
<dbReference type="InterPro" id="IPR000385">
    <property type="entry name" value="MoaA_NifB_PqqE_Fe-S-bd_CS"/>
</dbReference>
<keyword evidence="5 12" id="KW-0547">Nucleotide-binding</keyword>
<keyword evidence="3 12" id="KW-0949">S-adenosyl-L-methionine</keyword>
<dbReference type="InterPro" id="IPR050105">
    <property type="entry name" value="MoCo_biosynth_MoaA/MoaC"/>
</dbReference>
<dbReference type="UniPathway" id="UPA00344"/>
<comment type="pathway">
    <text evidence="12">Cofactor biosynthesis; molybdopterin biosynthesis.</text>
</comment>
<feature type="binding site" evidence="12">
    <location>
        <position position="30"/>
    </location>
    <ligand>
        <name>[4Fe-4S] cluster</name>
        <dbReference type="ChEBI" id="CHEBI:49883"/>
        <label>1</label>
        <note>4Fe-4S-S-AdoMet</note>
    </ligand>
</feature>
<gene>
    <name evidence="12 14" type="primary">moaA</name>
    <name evidence="14" type="ORF">H4O09_05430</name>
</gene>
<dbReference type="InterPro" id="IPR013785">
    <property type="entry name" value="Aldolase_TIM"/>
</dbReference>
<name>A0A7W3UZ18_9GAMM</name>
<evidence type="ECO:0000256" key="6">
    <source>
        <dbReference type="ARBA" id="ARBA00023004"/>
    </source>
</evidence>
<dbReference type="InterPro" id="IPR010505">
    <property type="entry name" value="MoaA_twitch"/>
</dbReference>
<keyword evidence="9 12" id="KW-0501">Molybdenum cofactor biosynthesis</keyword>
<dbReference type="EMBL" id="JACIUV010000002">
    <property type="protein sequence ID" value="MBB1116498.1"/>
    <property type="molecule type" value="Genomic_DNA"/>
</dbReference>
<comment type="cofactor">
    <cofactor evidence="12">
        <name>[4Fe-4S] cluster</name>
        <dbReference type="ChEBI" id="CHEBI:49883"/>
    </cofactor>
    <text evidence="12">Binds 2 [4Fe-4S] clusters. Binds 1 [4Fe-4S] cluster coordinated with 3 cysteines and an exchangeable S-adenosyl-L-methionine and 1 [4Fe-4S] cluster coordinated with 3 cysteines and the GTP-derived substrate.</text>
</comment>
<dbReference type="CDD" id="cd01335">
    <property type="entry name" value="Radical_SAM"/>
    <property type="match status" value="1"/>
</dbReference>
<evidence type="ECO:0000256" key="7">
    <source>
        <dbReference type="ARBA" id="ARBA00023014"/>
    </source>
</evidence>
<dbReference type="Pfam" id="PF04055">
    <property type="entry name" value="Radical_SAM"/>
    <property type="match status" value="1"/>
</dbReference>
<feature type="binding site" evidence="12">
    <location>
        <position position="191"/>
    </location>
    <ligand>
        <name>S-adenosyl-L-methionine</name>
        <dbReference type="ChEBI" id="CHEBI:59789"/>
    </ligand>
</feature>
<dbReference type="GO" id="GO:0005525">
    <property type="term" value="F:GTP binding"/>
    <property type="evidence" value="ECO:0007669"/>
    <property type="project" value="UniProtKB-UniRule"/>
</dbReference>
<feature type="binding site" evidence="12">
    <location>
        <position position="27"/>
    </location>
    <ligand>
        <name>[4Fe-4S] cluster</name>
        <dbReference type="ChEBI" id="CHEBI:49883"/>
        <label>1</label>
        <note>4Fe-4S-S-AdoMet</note>
    </ligand>
</feature>
<sequence>MSQLSDGFGRSFPYMRLSLTEACNFRCSYCLPDGYHADGRPQFLGVAEIERLVRAFAALGMHKIRLTGGEPSLRKDLEQIIATVARVPGIRKVAITTNGCRLPRLLPLWQRAGLTALNVSMDSLRRERFHAITGHDRLPEILEGIELAQQLGLSSVKLNAVLLRERNDDELPQWMEFLRERPVSVRFIELMRTGDNAEFFQRYHLDAEGVINQLTAAGWQQRPRAADAGPAREFNHPDYCGTVGIIAPYSRDFCKDCNRLRVTARGDLRLCLFGDFGIALRPLLQSDQDREALIARISGQLGLKAAGHGLHQGNTGITPHLASIGG</sequence>
<keyword evidence="8 12" id="KW-0342">GTP-binding</keyword>
<evidence type="ECO:0000256" key="4">
    <source>
        <dbReference type="ARBA" id="ARBA00022723"/>
    </source>
</evidence>
<organism evidence="14 15">
    <name type="scientific">Stenotrophomonas koreensis</name>
    <dbReference type="NCBI Taxonomy" id="266128"/>
    <lineage>
        <taxon>Bacteria</taxon>
        <taxon>Pseudomonadati</taxon>
        <taxon>Pseudomonadota</taxon>
        <taxon>Gammaproteobacteria</taxon>
        <taxon>Lysobacterales</taxon>
        <taxon>Lysobacteraceae</taxon>
        <taxon>Stenotrophomonas</taxon>
    </lineage>
</organism>
<evidence type="ECO:0000256" key="9">
    <source>
        <dbReference type="ARBA" id="ARBA00023150"/>
    </source>
</evidence>
<feature type="binding site" evidence="12">
    <location>
        <position position="23"/>
    </location>
    <ligand>
        <name>[4Fe-4S] cluster</name>
        <dbReference type="ChEBI" id="CHEBI:49883"/>
        <label>1</label>
        <note>4Fe-4S-S-AdoMet</note>
    </ligand>
</feature>
<keyword evidence="7 12" id="KW-0411">Iron-sulfur</keyword>
<dbReference type="InterPro" id="IPR006638">
    <property type="entry name" value="Elp3/MiaA/NifB-like_rSAM"/>
</dbReference>